<evidence type="ECO:0000256" key="7">
    <source>
        <dbReference type="ARBA" id="ARBA00022840"/>
    </source>
</evidence>
<dbReference type="NCBIfam" id="TIGR03168">
    <property type="entry name" value="1-PFK"/>
    <property type="match status" value="1"/>
</dbReference>
<name>C8XJ88_NAKMY</name>
<evidence type="ECO:0000256" key="11">
    <source>
        <dbReference type="RuleBase" id="RU369061"/>
    </source>
</evidence>
<evidence type="ECO:0000256" key="3">
    <source>
        <dbReference type="ARBA" id="ARBA00013596"/>
    </source>
</evidence>
<comment type="catalytic activity">
    <reaction evidence="9 11">
        <text>beta-D-fructose 1-phosphate + ATP = beta-D-fructose 1,6-bisphosphate + ADP + H(+)</text>
        <dbReference type="Rhea" id="RHEA:14213"/>
        <dbReference type="ChEBI" id="CHEBI:15378"/>
        <dbReference type="ChEBI" id="CHEBI:30616"/>
        <dbReference type="ChEBI" id="CHEBI:32966"/>
        <dbReference type="ChEBI" id="CHEBI:138881"/>
        <dbReference type="ChEBI" id="CHEBI:456216"/>
        <dbReference type="EC" id="2.7.1.56"/>
    </reaction>
</comment>
<dbReference type="KEGG" id="nml:Namu_2176"/>
<gene>
    <name evidence="13" type="ordered locus">Namu_2176</name>
</gene>
<dbReference type="RefSeq" id="WP_015747445.1">
    <property type="nucleotide sequence ID" value="NC_013235.1"/>
</dbReference>
<dbReference type="NCBIfam" id="TIGR03828">
    <property type="entry name" value="pfkB"/>
    <property type="match status" value="1"/>
</dbReference>
<keyword evidence="14" id="KW-1185">Reference proteome</keyword>
<evidence type="ECO:0000256" key="6">
    <source>
        <dbReference type="ARBA" id="ARBA00022777"/>
    </source>
</evidence>
<dbReference type="InParanoid" id="C8XJ88"/>
<keyword evidence="6 11" id="KW-0418">Kinase</keyword>
<organism evidence="13 14">
    <name type="scientific">Nakamurella multipartita (strain ATCC 700099 / DSM 44233 / CIP 104796 / JCM 9543 / NBRC 105858 / Y-104)</name>
    <name type="common">Microsphaera multipartita</name>
    <dbReference type="NCBI Taxonomy" id="479431"/>
    <lineage>
        <taxon>Bacteria</taxon>
        <taxon>Bacillati</taxon>
        <taxon>Actinomycetota</taxon>
        <taxon>Actinomycetes</taxon>
        <taxon>Nakamurellales</taxon>
        <taxon>Nakamurellaceae</taxon>
        <taxon>Nakamurella</taxon>
    </lineage>
</organism>
<comment type="similarity">
    <text evidence="1 11">Belongs to the carbohydrate kinase PfkB family.</text>
</comment>
<dbReference type="FunCoup" id="C8XJ88">
    <property type="interactions" value="173"/>
</dbReference>
<evidence type="ECO:0000256" key="1">
    <source>
        <dbReference type="ARBA" id="ARBA00010688"/>
    </source>
</evidence>
<protein>
    <recommendedName>
        <fullName evidence="3 11">1-phosphofructokinase</fullName>
        <shortName evidence="11">Fru1PK</shortName>
        <ecNumber evidence="2 11">2.7.1.56</ecNumber>
    </recommendedName>
    <alternativeName>
        <fullName evidence="8 11">Fructose 1-phosphate kinase</fullName>
    </alternativeName>
</protein>
<proteinExistence type="inferred from homology"/>
<dbReference type="Proteomes" id="UP000002218">
    <property type="component" value="Chromosome"/>
</dbReference>
<dbReference type="CDD" id="cd01164">
    <property type="entry name" value="FruK_PfkB_like"/>
    <property type="match status" value="1"/>
</dbReference>
<evidence type="ECO:0000256" key="2">
    <source>
        <dbReference type="ARBA" id="ARBA00012131"/>
    </source>
</evidence>
<dbReference type="InterPro" id="IPR029056">
    <property type="entry name" value="Ribokinase-like"/>
</dbReference>
<dbReference type="Gene3D" id="3.40.1190.20">
    <property type="match status" value="1"/>
</dbReference>
<keyword evidence="7 11" id="KW-0067">ATP-binding</keyword>
<dbReference type="InterPro" id="IPR011611">
    <property type="entry name" value="PfkB_dom"/>
</dbReference>
<reference evidence="13 14" key="2">
    <citation type="journal article" date="2010" name="Stand. Genomic Sci.">
        <title>Complete genome sequence of Nakamurella multipartita type strain (Y-104).</title>
        <authorList>
            <person name="Tice H."/>
            <person name="Mayilraj S."/>
            <person name="Sims D."/>
            <person name="Lapidus A."/>
            <person name="Nolan M."/>
            <person name="Lucas S."/>
            <person name="Glavina Del Rio T."/>
            <person name="Copeland A."/>
            <person name="Cheng J.F."/>
            <person name="Meincke L."/>
            <person name="Bruce D."/>
            <person name="Goodwin L."/>
            <person name="Pitluck S."/>
            <person name="Ivanova N."/>
            <person name="Mavromatis K."/>
            <person name="Ovchinnikova G."/>
            <person name="Pati A."/>
            <person name="Chen A."/>
            <person name="Palaniappan K."/>
            <person name="Land M."/>
            <person name="Hauser L."/>
            <person name="Chang Y.J."/>
            <person name="Jeffries C.D."/>
            <person name="Detter J.C."/>
            <person name="Brettin T."/>
            <person name="Rohde M."/>
            <person name="Goker M."/>
            <person name="Bristow J."/>
            <person name="Eisen J.A."/>
            <person name="Markowitz V."/>
            <person name="Hugenholtz P."/>
            <person name="Kyrpides N.C."/>
            <person name="Klenk H.P."/>
            <person name="Chen F."/>
        </authorList>
    </citation>
    <scope>NUCLEOTIDE SEQUENCE [LARGE SCALE GENOMIC DNA]</scope>
    <source>
        <strain evidence="14">ATCC 700099 / DSM 44233 / CIP 104796 / JCM 9543 / NBRC 105858 / Y-104</strain>
    </source>
</reference>
<dbReference type="AlphaFoldDB" id="C8XJ88"/>
<dbReference type="EC" id="2.7.1.56" evidence="2 11"/>
<evidence type="ECO:0000313" key="13">
    <source>
        <dbReference type="EMBL" id="ACV78553.1"/>
    </source>
</evidence>
<dbReference type="SUPFAM" id="SSF53613">
    <property type="entry name" value="Ribokinase-like"/>
    <property type="match status" value="1"/>
</dbReference>
<reference evidence="14" key="1">
    <citation type="submission" date="2009-09" db="EMBL/GenBank/DDBJ databases">
        <title>The complete genome of Nakamurella multipartita DSM 44233.</title>
        <authorList>
            <consortium name="US DOE Joint Genome Institute (JGI-PGF)"/>
            <person name="Lucas S."/>
            <person name="Copeland A."/>
            <person name="Lapidus A."/>
            <person name="Glavina del Rio T."/>
            <person name="Dalin E."/>
            <person name="Tice H."/>
            <person name="Bruce D."/>
            <person name="Goodwin L."/>
            <person name="Pitluck S."/>
            <person name="Kyrpides N."/>
            <person name="Mavromatis K."/>
            <person name="Ivanova N."/>
            <person name="Ovchinnikova G."/>
            <person name="Sims D."/>
            <person name="Meincke L."/>
            <person name="Brettin T."/>
            <person name="Detter J.C."/>
            <person name="Han C."/>
            <person name="Larimer F."/>
            <person name="Land M."/>
            <person name="Hauser L."/>
            <person name="Markowitz V."/>
            <person name="Cheng J.-F."/>
            <person name="Hugenholtz P."/>
            <person name="Woyke T."/>
            <person name="Wu D."/>
            <person name="Klenk H.-P."/>
            <person name="Eisen J.A."/>
        </authorList>
    </citation>
    <scope>NUCLEOTIDE SEQUENCE [LARGE SCALE GENOMIC DNA]</scope>
    <source>
        <strain evidence="14">ATCC 700099 / DSM 44233 / CIP 104796 / JCM 9543 / NBRC 105858 / Y-104</strain>
    </source>
</reference>
<dbReference type="GO" id="GO:0008662">
    <property type="term" value="F:1-phosphofructokinase activity"/>
    <property type="evidence" value="ECO:0007669"/>
    <property type="project" value="UniProtKB-UniRule"/>
</dbReference>
<evidence type="ECO:0000256" key="10">
    <source>
        <dbReference type="PIRNR" id="PIRNR000535"/>
    </source>
</evidence>
<dbReference type="PANTHER" id="PTHR46566:SF5">
    <property type="entry name" value="1-PHOSPHOFRUCTOKINASE"/>
    <property type="match status" value="1"/>
</dbReference>
<dbReference type="EMBL" id="CP001737">
    <property type="protein sequence ID" value="ACV78553.1"/>
    <property type="molecule type" value="Genomic_DNA"/>
</dbReference>
<dbReference type="HOGENOM" id="CLU_050013_0_0_11"/>
<feature type="domain" description="Carbohydrate kinase PfkB" evidence="12">
    <location>
        <begin position="29"/>
        <end position="289"/>
    </location>
</feature>
<dbReference type="InterPro" id="IPR017583">
    <property type="entry name" value="Tagatose/fructose_Pkinase"/>
</dbReference>
<dbReference type="PROSITE" id="PS00583">
    <property type="entry name" value="PFKB_KINASES_1"/>
    <property type="match status" value="1"/>
</dbReference>
<dbReference type="GO" id="GO:0016052">
    <property type="term" value="P:carbohydrate catabolic process"/>
    <property type="evidence" value="ECO:0007669"/>
    <property type="project" value="UniProtKB-ARBA"/>
</dbReference>
<dbReference type="GO" id="GO:0044281">
    <property type="term" value="P:small molecule metabolic process"/>
    <property type="evidence" value="ECO:0007669"/>
    <property type="project" value="UniProtKB-ARBA"/>
</dbReference>
<evidence type="ECO:0000256" key="8">
    <source>
        <dbReference type="ARBA" id="ARBA00032802"/>
    </source>
</evidence>
<dbReference type="GO" id="GO:0005524">
    <property type="term" value="F:ATP binding"/>
    <property type="evidence" value="ECO:0007669"/>
    <property type="project" value="UniProtKB-UniRule"/>
</dbReference>
<dbReference type="InterPro" id="IPR002173">
    <property type="entry name" value="Carboh/pur_kinase_PfkB_CS"/>
</dbReference>
<keyword evidence="4 10" id="KW-0808">Transferase</keyword>
<comment type="function">
    <text evidence="11">Catalyzes the ATP-dependent phosphorylation of fructose-l-phosphate to fructose-l,6-bisphosphate.</text>
</comment>
<accession>C8XJ88</accession>
<dbReference type="FunFam" id="3.40.1190.20:FF:000001">
    <property type="entry name" value="Phosphofructokinase"/>
    <property type="match status" value="1"/>
</dbReference>
<dbReference type="InterPro" id="IPR022463">
    <property type="entry name" value="1-PFruKinase"/>
</dbReference>
<dbReference type="eggNOG" id="COG1105">
    <property type="taxonomic scope" value="Bacteria"/>
</dbReference>
<evidence type="ECO:0000259" key="12">
    <source>
        <dbReference type="Pfam" id="PF00294"/>
    </source>
</evidence>
<dbReference type="Pfam" id="PF00294">
    <property type="entry name" value="PfkB"/>
    <property type="match status" value="1"/>
</dbReference>
<evidence type="ECO:0000256" key="5">
    <source>
        <dbReference type="ARBA" id="ARBA00022741"/>
    </source>
</evidence>
<keyword evidence="5 11" id="KW-0547">Nucleotide-binding</keyword>
<evidence type="ECO:0000313" key="14">
    <source>
        <dbReference type="Proteomes" id="UP000002218"/>
    </source>
</evidence>
<sequence>MTDATRPGSVVTLTPNPSLDHTVEVPVLQVGEVQRTSAALVEAGGKGVNVARVLAKHGHRTTAILPAGIDAQRIIGLLEPQKVRTFPVPISGSIRTNIAVVEQDGTTTKLNEPGAALSDKELAALLSAVEDHLEPRPAWLVAAGSLPAGVPDDFYARVTALAVAAGVPVALDTSGPALAAAVEAGATVIKPNLEELEEILGRELVTVGDVIDAGRDLRAKGTKELLVSMGGHGALLITQEGAWWAGGPPLVPRSTVGAGDCTLSGYLHATGSPDQRLATAVAWGRAACLLPGTTVPSPEQTRACADAVRVVADPDPLQAVKDVAS</sequence>
<dbReference type="GO" id="GO:0005829">
    <property type="term" value="C:cytosol"/>
    <property type="evidence" value="ECO:0007669"/>
    <property type="project" value="TreeGrafter"/>
</dbReference>
<dbReference type="PANTHER" id="PTHR46566">
    <property type="entry name" value="1-PHOSPHOFRUCTOKINASE-RELATED"/>
    <property type="match status" value="1"/>
</dbReference>
<dbReference type="OrthoDB" id="9801219at2"/>
<dbReference type="STRING" id="479431.Namu_2176"/>
<evidence type="ECO:0000256" key="9">
    <source>
        <dbReference type="ARBA" id="ARBA00047745"/>
    </source>
</evidence>
<dbReference type="PIRSF" id="PIRSF000535">
    <property type="entry name" value="1PFK/6PFK/LacC"/>
    <property type="match status" value="1"/>
</dbReference>
<evidence type="ECO:0000256" key="4">
    <source>
        <dbReference type="ARBA" id="ARBA00022679"/>
    </source>
</evidence>